<protein>
    <submittedName>
        <fullName evidence="1">Uncharacterized protein</fullName>
    </submittedName>
</protein>
<reference evidence="1" key="2">
    <citation type="submission" date="2025-09" db="UniProtKB">
        <authorList>
            <consortium name="EnsemblPlants"/>
        </authorList>
    </citation>
    <scope>IDENTIFICATION</scope>
</reference>
<dbReference type="Proteomes" id="UP001732700">
    <property type="component" value="Chromosome 5D"/>
</dbReference>
<accession>A0ACD5YG40</accession>
<reference evidence="1" key="1">
    <citation type="submission" date="2021-05" db="EMBL/GenBank/DDBJ databases">
        <authorList>
            <person name="Scholz U."/>
            <person name="Mascher M."/>
            <person name="Fiebig A."/>
        </authorList>
    </citation>
    <scope>NUCLEOTIDE SEQUENCE [LARGE SCALE GENOMIC DNA]</scope>
</reference>
<organism evidence="1 2">
    <name type="scientific">Avena sativa</name>
    <name type="common">Oat</name>
    <dbReference type="NCBI Taxonomy" id="4498"/>
    <lineage>
        <taxon>Eukaryota</taxon>
        <taxon>Viridiplantae</taxon>
        <taxon>Streptophyta</taxon>
        <taxon>Embryophyta</taxon>
        <taxon>Tracheophyta</taxon>
        <taxon>Spermatophyta</taxon>
        <taxon>Magnoliopsida</taxon>
        <taxon>Liliopsida</taxon>
        <taxon>Poales</taxon>
        <taxon>Poaceae</taxon>
        <taxon>BOP clade</taxon>
        <taxon>Pooideae</taxon>
        <taxon>Poodae</taxon>
        <taxon>Poeae</taxon>
        <taxon>Poeae Chloroplast Group 1 (Aveneae type)</taxon>
        <taxon>Aveninae</taxon>
        <taxon>Avena</taxon>
    </lineage>
</organism>
<keyword evidence="2" id="KW-1185">Reference proteome</keyword>
<name>A0ACD5YG40_AVESA</name>
<evidence type="ECO:0000313" key="2">
    <source>
        <dbReference type="Proteomes" id="UP001732700"/>
    </source>
</evidence>
<proteinExistence type="predicted"/>
<dbReference type="EnsemblPlants" id="AVESA.00010b.r2.5DG0969190.1">
    <property type="protein sequence ID" value="AVESA.00010b.r2.5DG0969190.1.CDS"/>
    <property type="gene ID" value="AVESA.00010b.r2.5DG0969190"/>
</dbReference>
<evidence type="ECO:0000313" key="1">
    <source>
        <dbReference type="EnsemblPlants" id="AVESA.00010b.r2.5DG0969190.1.CDS"/>
    </source>
</evidence>
<sequence>MASGVAAITREMVCVFEPSLWSDFFIKYEPQPLQRSERWLRIRAEKLKEDTHMLLKTCKDTAEKMALVDALQHLGIDHLFTEQIGAALEDIHGSEFNSSSLHDVALRFRLLREHGIWVPTDVFRNFRGKDGRFNKDITNDPKGLLSLYNAAYLFVHNEPELEEAISFASHHLKSMSDNISSPLVEQVKRALHIPFPRTFRRLETLHYISEYKEEEEHNPLLLELAKLDFSLLQRDNLMELKDISEWWKGLYGTCGLTYARDRMVEAYFWSYTVFYEQNYARARMMYAKLVVLISLLDDTYDAHATIEECRELNAAIQRWDESAVSLVPEYLKNFYHKLLETFREFEEEVAIIDNHRIDYAKRAFQKQSTYYLQEAEWLHQNHKPCFEDHVHLSSMSSAVPLLCVGMMVGMGDAITEEALEWAVGTPDAVVASAKIGRFMNDIAAYKHGKNKGDIESSVECHMNEHQVTSDDAFATIDSLVENEWKTINQARFEHRAILSTVKRVVNMAVSMRLYYDDRKDAYTFGTILEDVVNNVFLKPVAI</sequence>